<comment type="caution">
    <text evidence="2">The sequence shown here is derived from an EMBL/GenBank/DDBJ whole genome shotgun (WGS) entry which is preliminary data.</text>
</comment>
<evidence type="ECO:0000313" key="3">
    <source>
        <dbReference type="Proteomes" id="UP000265520"/>
    </source>
</evidence>
<reference evidence="2 3" key="1">
    <citation type="journal article" date="2018" name="Front. Plant Sci.">
        <title>Red Clover (Trifolium pratense) and Zigzag Clover (T. medium) - A Picture of Genomic Similarities and Differences.</title>
        <authorList>
            <person name="Dluhosova J."/>
            <person name="Istvanek J."/>
            <person name="Nedelnik J."/>
            <person name="Repkova J."/>
        </authorList>
    </citation>
    <scope>NUCLEOTIDE SEQUENCE [LARGE SCALE GENOMIC DNA]</scope>
    <source>
        <strain evidence="3">cv. 10/8</strain>
        <tissue evidence="2">Leaf</tissue>
    </source>
</reference>
<name>A0A392RVL6_9FABA</name>
<feature type="non-terminal residue" evidence="2">
    <location>
        <position position="54"/>
    </location>
</feature>
<feature type="region of interest" description="Disordered" evidence="1">
    <location>
        <begin position="1"/>
        <end position="23"/>
    </location>
</feature>
<protein>
    <submittedName>
        <fullName evidence="2">Uncharacterized protein</fullName>
    </submittedName>
</protein>
<evidence type="ECO:0000256" key="1">
    <source>
        <dbReference type="SAM" id="MobiDB-lite"/>
    </source>
</evidence>
<dbReference type="Proteomes" id="UP000265520">
    <property type="component" value="Unassembled WGS sequence"/>
</dbReference>
<evidence type="ECO:0000313" key="2">
    <source>
        <dbReference type="EMBL" id="MCI40419.1"/>
    </source>
</evidence>
<accession>A0A392RVL6</accession>
<dbReference type="AlphaFoldDB" id="A0A392RVL6"/>
<proteinExistence type="predicted"/>
<feature type="compositionally biased region" description="Basic residues" evidence="1">
    <location>
        <begin position="1"/>
        <end position="10"/>
    </location>
</feature>
<sequence length="54" mass="5919">MRSRHLRAVHHSNSASEVPHSGGRLLHKVDRGGSNSHNHCGKSEAVLLEKDNVL</sequence>
<dbReference type="EMBL" id="LXQA010279546">
    <property type="protein sequence ID" value="MCI40419.1"/>
    <property type="molecule type" value="Genomic_DNA"/>
</dbReference>
<keyword evidence="3" id="KW-1185">Reference proteome</keyword>
<organism evidence="2 3">
    <name type="scientific">Trifolium medium</name>
    <dbReference type="NCBI Taxonomy" id="97028"/>
    <lineage>
        <taxon>Eukaryota</taxon>
        <taxon>Viridiplantae</taxon>
        <taxon>Streptophyta</taxon>
        <taxon>Embryophyta</taxon>
        <taxon>Tracheophyta</taxon>
        <taxon>Spermatophyta</taxon>
        <taxon>Magnoliopsida</taxon>
        <taxon>eudicotyledons</taxon>
        <taxon>Gunneridae</taxon>
        <taxon>Pentapetalae</taxon>
        <taxon>rosids</taxon>
        <taxon>fabids</taxon>
        <taxon>Fabales</taxon>
        <taxon>Fabaceae</taxon>
        <taxon>Papilionoideae</taxon>
        <taxon>50 kb inversion clade</taxon>
        <taxon>NPAAA clade</taxon>
        <taxon>Hologalegina</taxon>
        <taxon>IRL clade</taxon>
        <taxon>Trifolieae</taxon>
        <taxon>Trifolium</taxon>
    </lineage>
</organism>